<dbReference type="Proteomes" id="UP000649753">
    <property type="component" value="Unassembled WGS sequence"/>
</dbReference>
<evidence type="ECO:0000313" key="6">
    <source>
        <dbReference type="Proteomes" id="UP000649753"/>
    </source>
</evidence>
<reference evidence="5" key="1">
    <citation type="submission" date="2020-10" db="EMBL/GenBank/DDBJ databases">
        <title>Sequencing the genomes of 1000 actinobacteria strains.</title>
        <authorList>
            <person name="Klenk H.-P."/>
        </authorList>
    </citation>
    <scope>NUCLEOTIDE SEQUENCE</scope>
    <source>
        <strain evidence="5">DSM 46832</strain>
    </source>
</reference>
<comment type="similarity">
    <text evidence="1 4">Belongs to the antibiotic N-acetyltransferase family.</text>
</comment>
<organism evidence="5 6">
    <name type="scientific">Plantactinospora soyae</name>
    <dbReference type="NCBI Taxonomy" id="1544732"/>
    <lineage>
        <taxon>Bacteria</taxon>
        <taxon>Bacillati</taxon>
        <taxon>Actinomycetota</taxon>
        <taxon>Actinomycetes</taxon>
        <taxon>Micromonosporales</taxon>
        <taxon>Micromonosporaceae</taxon>
        <taxon>Plantactinospora</taxon>
    </lineage>
</organism>
<dbReference type="EMBL" id="JADBEB010000001">
    <property type="protein sequence ID" value="MBE1487654.1"/>
    <property type="molecule type" value="Genomic_DNA"/>
</dbReference>
<evidence type="ECO:0000256" key="3">
    <source>
        <dbReference type="ARBA" id="ARBA00023315"/>
    </source>
</evidence>
<name>A0A927M4N6_9ACTN</name>
<dbReference type="GO" id="GO:0046353">
    <property type="term" value="F:aminoglycoside 3-N-acetyltransferase activity"/>
    <property type="evidence" value="ECO:0007669"/>
    <property type="project" value="UniProtKB-EC"/>
</dbReference>
<dbReference type="PANTHER" id="PTHR11104:SF0">
    <property type="entry name" value="SPBETA PROPHAGE-DERIVED AMINOGLYCOSIDE N(3')-ACETYLTRANSFERASE-LIKE PROTEIN YOKD"/>
    <property type="match status" value="1"/>
</dbReference>
<keyword evidence="6" id="KW-1185">Reference proteome</keyword>
<dbReference type="RefSeq" id="WP_318783230.1">
    <property type="nucleotide sequence ID" value="NZ_JADBEB010000001.1"/>
</dbReference>
<proteinExistence type="inferred from homology"/>
<dbReference type="EC" id="2.3.1.-" evidence="4"/>
<evidence type="ECO:0000256" key="2">
    <source>
        <dbReference type="ARBA" id="ARBA00022679"/>
    </source>
</evidence>
<evidence type="ECO:0000256" key="1">
    <source>
        <dbReference type="ARBA" id="ARBA00006383"/>
    </source>
</evidence>
<gene>
    <name evidence="5" type="ORF">H4W31_003292</name>
</gene>
<keyword evidence="3 4" id="KW-0012">Acyltransferase</keyword>
<dbReference type="PANTHER" id="PTHR11104">
    <property type="entry name" value="AMINOGLYCOSIDE N3-ACETYLTRANSFERASE"/>
    <property type="match status" value="1"/>
</dbReference>
<dbReference type="SUPFAM" id="SSF110710">
    <property type="entry name" value="TTHA0583/YokD-like"/>
    <property type="match status" value="1"/>
</dbReference>
<accession>A0A927M4N6</accession>
<dbReference type="Pfam" id="PF02522">
    <property type="entry name" value="Antibiotic_NAT"/>
    <property type="match status" value="1"/>
</dbReference>
<dbReference type="GO" id="GO:0046677">
    <property type="term" value="P:response to antibiotic"/>
    <property type="evidence" value="ECO:0007669"/>
    <property type="project" value="UniProtKB-KW"/>
</dbReference>
<dbReference type="AlphaFoldDB" id="A0A927M4N6"/>
<comment type="catalytic activity">
    <reaction evidence="4">
        <text>a 2-deoxystreptamine antibiotic + acetyl-CoA = an N(3)-acetyl-2-deoxystreptamine antibiotic + CoA + H(+)</text>
        <dbReference type="Rhea" id="RHEA:12665"/>
        <dbReference type="ChEBI" id="CHEBI:15378"/>
        <dbReference type="ChEBI" id="CHEBI:57287"/>
        <dbReference type="ChEBI" id="CHEBI:57288"/>
        <dbReference type="ChEBI" id="CHEBI:57921"/>
        <dbReference type="ChEBI" id="CHEBI:77452"/>
        <dbReference type="EC" id="2.3.1.81"/>
    </reaction>
</comment>
<evidence type="ECO:0000256" key="4">
    <source>
        <dbReference type="RuleBase" id="RU365031"/>
    </source>
</evidence>
<protein>
    <recommendedName>
        <fullName evidence="4">Aminoglycoside N(3)-acetyltransferase</fullName>
        <ecNumber evidence="4">2.3.1.-</ecNumber>
    </recommendedName>
</protein>
<dbReference type="InterPro" id="IPR028345">
    <property type="entry name" value="Antibiotic_NAT-like"/>
</dbReference>
<comment type="caution">
    <text evidence="5">The sequence shown here is derived from an EMBL/GenBank/DDBJ whole genome shotgun (WGS) entry which is preliminary data.</text>
</comment>
<sequence length="278" mass="29456">MTAEDPSVERPHQVGQTVPHTVASLADDLRTLGVPAGGVLLLHSSMRSLGFVAGGSHAVVLAVLEVLGPEGTLVVPTHTPDNTDPAGWRNPPVAPGWWPVIREQTPGFDPARTPSRWMGLIAETIRTWPGTRRSDHPQVSFAALGPQAADIVGSHRLDDALGDGSPLGAVYRSAGTVLLLGCGHDANTSLHLAEWRQPAPRRERTGSSVRRSDGTSGWVSWTDVASDESDFPRLGADFEGTGAVRLGVVGNAHARLMPQRNLVDYAVGWMAGHRGAPN</sequence>
<keyword evidence="2 4" id="KW-0808">Transferase</keyword>
<evidence type="ECO:0000313" key="5">
    <source>
        <dbReference type="EMBL" id="MBE1487654.1"/>
    </source>
</evidence>
<keyword evidence="4" id="KW-0046">Antibiotic resistance</keyword>
<dbReference type="InterPro" id="IPR003679">
    <property type="entry name" value="Amioglycoside_AcTrfase"/>
</dbReference>